<organism evidence="1 2">
    <name type="scientific">Cupriavidus basilensis</name>
    <dbReference type="NCBI Taxonomy" id="68895"/>
    <lineage>
        <taxon>Bacteria</taxon>
        <taxon>Pseudomonadati</taxon>
        <taxon>Pseudomonadota</taxon>
        <taxon>Betaproteobacteria</taxon>
        <taxon>Burkholderiales</taxon>
        <taxon>Burkholderiaceae</taxon>
        <taxon>Cupriavidus</taxon>
    </lineage>
</organism>
<evidence type="ECO:0000313" key="2">
    <source>
        <dbReference type="Proteomes" id="UP000031843"/>
    </source>
</evidence>
<accession>A0A0C4Y1A4</accession>
<sequence>MNEEMKPGAQALTVARWTGSVSQHANGGFVAVSDYMALASEHDSWKRMYEDAVRSLACIDQALGIPADEAGGAAPILAEIERLKEGAKVAGVDAKHEALELTARSIAHGNANEWAAQDGKVGSLIESEFYPFIETDVAAYTGDDADDERLRAYLAAANPNTVLELFDCVRAVRASAQATVARPLMDAKYGNEGYHPFAVASMPKLGLTDDFAGDNVHLVRCIEALISLDANGSLVPHGIGCHARTLLSASAVRLARQERA</sequence>
<dbReference type="OrthoDB" id="9115426at2"/>
<evidence type="ECO:0000313" key="1">
    <source>
        <dbReference type="EMBL" id="AJG18812.1"/>
    </source>
</evidence>
<name>A0A0C4Y1A4_9BURK</name>
<dbReference type="RefSeq" id="WP_144409759.1">
    <property type="nucleotide sequence ID" value="NZ_CP010536.1"/>
</dbReference>
<dbReference type="AlphaFoldDB" id="A0A0C4Y1A4"/>
<proteinExistence type="predicted"/>
<protein>
    <submittedName>
        <fullName evidence="1">Uncharacterized protein</fullName>
    </submittedName>
</protein>
<reference evidence="1 2" key="1">
    <citation type="journal article" date="2015" name="Genome Announc.">
        <title>Complete Genome Sequence of Cupriavidus basilensis 4G11, Isolated from the Oak Ridge Field Research Center Site.</title>
        <authorList>
            <person name="Ray J."/>
            <person name="Waters R.J."/>
            <person name="Skerker J.M."/>
            <person name="Kuehl J.V."/>
            <person name="Price M.N."/>
            <person name="Huang J."/>
            <person name="Chakraborty R."/>
            <person name="Arkin A.P."/>
            <person name="Deutschbauer A."/>
        </authorList>
    </citation>
    <scope>NUCLEOTIDE SEQUENCE [LARGE SCALE GENOMIC DNA]</scope>
    <source>
        <strain evidence="1">4G11</strain>
    </source>
</reference>
<dbReference type="KEGG" id="cbw:RR42_m1410"/>
<dbReference type="EMBL" id="CP010536">
    <property type="protein sequence ID" value="AJG18812.1"/>
    <property type="molecule type" value="Genomic_DNA"/>
</dbReference>
<dbReference type="Proteomes" id="UP000031843">
    <property type="component" value="Chromosome main"/>
</dbReference>
<keyword evidence="2" id="KW-1185">Reference proteome</keyword>
<gene>
    <name evidence="1" type="ORF">RR42_m1410</name>
</gene>